<evidence type="ECO:0000313" key="1">
    <source>
        <dbReference type="EMBL" id="GAQ47024.1"/>
    </source>
</evidence>
<sequence>MQSHLTSNSSTLSLLSSNLFEHHYEDGPRIEELERSYHRARAIGQLHGVTLEDCLHMTPKFWAVHKDGIIVRDAVAHILITIQLNLVAGTVAPFALKRPDLHPLMKEILNFDISAPFMLNEVGHGCDSRNLETTATLQRDGSFILNTPTPEAVKFMPPSMPIKGIRRVAIVCARLIVDEEDRGIRTFVVPINNGTEMNKGVHSWLLPPINGGRVLDHSLTSFDNVHLPANAMLGELAMPADMRAQYLSAIHRLGTGALALSLWIIPFLKCAAYCVGKYSQRRTVQAGVHGERVPIISFRTQQLPILHSLAQIAVMEPFSDWLTHLYSTDNSLHPGAKHGLGVIIKAVFLQNGQWSLANLIERSGAQGVYPHNQMATFEVLTRATGIAEGEVLVLSIRLATELLLGRYAIPGPTKPNSILAQHEKGIVSDLKKKLKKIGNHRGDEYSKQVLPHLRPMVIAIGQRMAYEAAVDASVDPDLLALYEAGAMKSDPAWFSEHLGISRDAQFQKECDAVDAVYRRLDEHLDNLQIEPYITAPMLSADRWMGIIKAVPEFTGNGEMSFPGAQEFQSKL</sequence>
<dbReference type="OMA" id="MTPKFWA"/>
<dbReference type="Gene3D" id="1.20.140.10">
    <property type="entry name" value="Butyryl-CoA Dehydrogenase, subunit A, domain 3"/>
    <property type="match status" value="1"/>
</dbReference>
<dbReference type="EMBL" id="BCMY01000024">
    <property type="protein sequence ID" value="GAQ47024.1"/>
    <property type="molecule type" value="Genomic_DNA"/>
</dbReference>
<dbReference type="SUPFAM" id="SSF56645">
    <property type="entry name" value="Acyl-CoA dehydrogenase NM domain-like"/>
    <property type="match status" value="1"/>
</dbReference>
<dbReference type="VEuPathDB" id="FungiDB:ASPNIDRAFT2_1163003"/>
<dbReference type="VEuPathDB" id="FungiDB:ATCC64974_42110"/>
<proteinExistence type="predicted"/>
<reference evidence="2" key="1">
    <citation type="journal article" date="2016" name="Genome Announc.">
        <title>Draft genome sequence of Aspergillus niger strain An76.</title>
        <authorList>
            <person name="Gong W."/>
            <person name="Cheng Z."/>
            <person name="Zhang H."/>
            <person name="Liu L."/>
            <person name="Gao P."/>
            <person name="Wang L."/>
        </authorList>
    </citation>
    <scope>NUCLEOTIDE SEQUENCE [LARGE SCALE GENOMIC DNA]</scope>
    <source>
        <strain evidence="2">An76</strain>
    </source>
</reference>
<evidence type="ECO:0000313" key="2">
    <source>
        <dbReference type="Proteomes" id="UP000068243"/>
    </source>
</evidence>
<dbReference type="GO" id="GO:0005504">
    <property type="term" value="F:fatty acid binding"/>
    <property type="evidence" value="ECO:0007669"/>
    <property type="project" value="TreeGrafter"/>
</dbReference>
<dbReference type="SUPFAM" id="SSF47203">
    <property type="entry name" value="Acyl-CoA dehydrogenase C-terminal domain-like"/>
    <property type="match status" value="1"/>
</dbReference>
<dbReference type="InterPro" id="IPR036250">
    <property type="entry name" value="AcylCo_DH-like_C"/>
</dbReference>
<dbReference type="InterPro" id="IPR009100">
    <property type="entry name" value="AcylCoA_DH/oxidase_NM_dom_sf"/>
</dbReference>
<dbReference type="VEuPathDB" id="FungiDB:M747DRAFT_266431"/>
<protein>
    <submittedName>
        <fullName evidence="1">Acyl-CoA oxidase</fullName>
    </submittedName>
</protein>
<organism evidence="1 2">
    <name type="scientific">Aspergillus niger</name>
    <dbReference type="NCBI Taxonomy" id="5061"/>
    <lineage>
        <taxon>Eukaryota</taxon>
        <taxon>Fungi</taxon>
        <taxon>Dikarya</taxon>
        <taxon>Ascomycota</taxon>
        <taxon>Pezizomycotina</taxon>
        <taxon>Eurotiomycetes</taxon>
        <taxon>Eurotiomycetidae</taxon>
        <taxon>Eurotiales</taxon>
        <taxon>Aspergillaceae</taxon>
        <taxon>Aspergillus</taxon>
        <taxon>Aspergillus subgen. Circumdati</taxon>
    </lineage>
</organism>
<dbReference type="GO" id="GO:0003997">
    <property type="term" value="F:acyl-CoA oxidase activity"/>
    <property type="evidence" value="ECO:0007669"/>
    <property type="project" value="InterPro"/>
</dbReference>
<dbReference type="PANTHER" id="PTHR10909:SF382">
    <property type="entry name" value="ACYL-COENZYME A OXIDASE"/>
    <property type="match status" value="1"/>
</dbReference>
<dbReference type="GO" id="GO:0033540">
    <property type="term" value="P:fatty acid beta-oxidation using acyl-CoA oxidase"/>
    <property type="evidence" value="ECO:0007669"/>
    <property type="project" value="TreeGrafter"/>
</dbReference>
<accession>A0A100ITH4</accession>
<dbReference type="AlphaFoldDB" id="A0A100ITH4"/>
<dbReference type="GO" id="GO:0005777">
    <property type="term" value="C:peroxisome"/>
    <property type="evidence" value="ECO:0007669"/>
    <property type="project" value="InterPro"/>
</dbReference>
<comment type="caution">
    <text evidence="1">The sequence shown here is derived from an EMBL/GenBank/DDBJ whole genome shotgun (WGS) entry which is preliminary data.</text>
</comment>
<dbReference type="OrthoDB" id="538336at2759"/>
<dbReference type="GO" id="GO:0055088">
    <property type="term" value="P:lipid homeostasis"/>
    <property type="evidence" value="ECO:0007669"/>
    <property type="project" value="TreeGrafter"/>
</dbReference>
<dbReference type="GO" id="GO:0071949">
    <property type="term" value="F:FAD binding"/>
    <property type="evidence" value="ECO:0007669"/>
    <property type="project" value="InterPro"/>
</dbReference>
<dbReference type="PANTHER" id="PTHR10909">
    <property type="entry name" value="ELECTRON TRANSPORT OXIDOREDUCTASE"/>
    <property type="match status" value="1"/>
</dbReference>
<dbReference type="InterPro" id="IPR012258">
    <property type="entry name" value="Acyl-CoA_oxidase"/>
</dbReference>
<dbReference type="VEuPathDB" id="FungiDB:An05g01410"/>
<name>A0A100ITH4_ASPNG</name>
<dbReference type="InterPro" id="IPR046373">
    <property type="entry name" value="Acyl-CoA_Oxase/DH_mid-dom_sf"/>
</dbReference>
<gene>
    <name evidence="1" type="ORF">ABL_09685</name>
</gene>
<dbReference type="Gene3D" id="2.40.110.10">
    <property type="entry name" value="Butyryl-CoA Dehydrogenase, subunit A, domain 2"/>
    <property type="match status" value="1"/>
</dbReference>
<dbReference type="Proteomes" id="UP000068243">
    <property type="component" value="Unassembled WGS sequence"/>
</dbReference>